<gene>
    <name evidence="1" type="ORF">I7X13_02130</name>
</gene>
<keyword evidence="2" id="KW-1185">Reference proteome</keyword>
<accession>A0ABS0Q2K9</accession>
<dbReference type="Proteomes" id="UP000625631">
    <property type="component" value="Unassembled WGS sequence"/>
</dbReference>
<proteinExistence type="predicted"/>
<name>A0ABS0Q2K9_9BACT</name>
<dbReference type="EMBL" id="JAEDAE010000001">
    <property type="protein sequence ID" value="MBH8556825.1"/>
    <property type="molecule type" value="Genomic_DNA"/>
</dbReference>
<comment type="caution">
    <text evidence="1">The sequence shown here is derived from an EMBL/GenBank/DDBJ whole genome shotgun (WGS) entry which is preliminary data.</text>
</comment>
<protein>
    <submittedName>
        <fullName evidence="1">Uncharacterized protein</fullName>
    </submittedName>
</protein>
<organism evidence="1 2">
    <name type="scientific">Hymenobacter negativus</name>
    <dbReference type="NCBI Taxonomy" id="2795026"/>
    <lineage>
        <taxon>Bacteria</taxon>
        <taxon>Pseudomonadati</taxon>
        <taxon>Bacteroidota</taxon>
        <taxon>Cytophagia</taxon>
        <taxon>Cytophagales</taxon>
        <taxon>Hymenobacteraceae</taxon>
        <taxon>Hymenobacter</taxon>
    </lineage>
</organism>
<sequence>MISCINHDVYYELEKDEGFDLSDETPNLNEKGESYLIRWPAKGFVIGTGSFSLGGLTLEEAVAEAERIVQQKINWLNNWLN</sequence>
<evidence type="ECO:0000313" key="2">
    <source>
        <dbReference type="Proteomes" id="UP000625631"/>
    </source>
</evidence>
<evidence type="ECO:0000313" key="1">
    <source>
        <dbReference type="EMBL" id="MBH8556825.1"/>
    </source>
</evidence>
<reference evidence="1 2" key="1">
    <citation type="submission" date="2020-12" db="EMBL/GenBank/DDBJ databases">
        <title>Hymenobacter sp.</title>
        <authorList>
            <person name="Kim M.K."/>
        </authorList>
    </citation>
    <scope>NUCLEOTIDE SEQUENCE [LARGE SCALE GENOMIC DNA]</scope>
    <source>
        <strain evidence="1 2">BT442</strain>
    </source>
</reference>
<dbReference type="RefSeq" id="WP_198074170.1">
    <property type="nucleotide sequence ID" value="NZ_JAEDAE010000001.1"/>
</dbReference>